<dbReference type="EMBL" id="JARKIB010000478">
    <property type="protein sequence ID" value="KAJ7705143.1"/>
    <property type="molecule type" value="Genomic_DNA"/>
</dbReference>
<reference evidence="1" key="1">
    <citation type="submission" date="2023-03" db="EMBL/GenBank/DDBJ databases">
        <title>Massive genome expansion in bonnet fungi (Mycena s.s.) driven by repeated elements and novel gene families across ecological guilds.</title>
        <authorList>
            <consortium name="Lawrence Berkeley National Laboratory"/>
            <person name="Harder C.B."/>
            <person name="Miyauchi S."/>
            <person name="Viragh M."/>
            <person name="Kuo A."/>
            <person name="Thoen E."/>
            <person name="Andreopoulos B."/>
            <person name="Lu D."/>
            <person name="Skrede I."/>
            <person name="Drula E."/>
            <person name="Henrissat B."/>
            <person name="Morin E."/>
            <person name="Kohler A."/>
            <person name="Barry K."/>
            <person name="LaButti K."/>
            <person name="Morin E."/>
            <person name="Salamov A."/>
            <person name="Lipzen A."/>
            <person name="Mereny Z."/>
            <person name="Hegedus B."/>
            <person name="Baldrian P."/>
            <person name="Stursova M."/>
            <person name="Weitz H."/>
            <person name="Taylor A."/>
            <person name="Grigoriev I.V."/>
            <person name="Nagy L.G."/>
            <person name="Martin F."/>
            <person name="Kauserud H."/>
        </authorList>
    </citation>
    <scope>NUCLEOTIDE SEQUENCE</scope>
    <source>
        <strain evidence="1">CBHHK182m</strain>
    </source>
</reference>
<proteinExistence type="predicted"/>
<accession>A0AAD7GU33</accession>
<comment type="caution">
    <text evidence="1">The sequence shown here is derived from an EMBL/GenBank/DDBJ whole genome shotgun (WGS) entry which is preliminary data.</text>
</comment>
<organism evidence="1 2">
    <name type="scientific">Mycena metata</name>
    <dbReference type="NCBI Taxonomy" id="1033252"/>
    <lineage>
        <taxon>Eukaryota</taxon>
        <taxon>Fungi</taxon>
        <taxon>Dikarya</taxon>
        <taxon>Basidiomycota</taxon>
        <taxon>Agaricomycotina</taxon>
        <taxon>Agaricomycetes</taxon>
        <taxon>Agaricomycetidae</taxon>
        <taxon>Agaricales</taxon>
        <taxon>Marasmiineae</taxon>
        <taxon>Mycenaceae</taxon>
        <taxon>Mycena</taxon>
    </lineage>
</organism>
<protein>
    <submittedName>
        <fullName evidence="1">Uncharacterized protein</fullName>
    </submittedName>
</protein>
<dbReference type="Proteomes" id="UP001215598">
    <property type="component" value="Unassembled WGS sequence"/>
</dbReference>
<gene>
    <name evidence="1" type="ORF">B0H16DRAFT_1747394</name>
</gene>
<evidence type="ECO:0000313" key="1">
    <source>
        <dbReference type="EMBL" id="KAJ7705143.1"/>
    </source>
</evidence>
<evidence type="ECO:0000313" key="2">
    <source>
        <dbReference type="Proteomes" id="UP001215598"/>
    </source>
</evidence>
<dbReference type="AlphaFoldDB" id="A0AAD7GU33"/>
<sequence length="296" mass="31701">MAGYPVGPAAPPALAGRLRACAARRAWCARCFDGGPSRRSRRSSRPRWALAALRVGTDHTNTIPRCPPSLSMRCEGAAGLVRALFRWQAIPPLRPLLLPSPHPPLPSLALDVLVRRSGPGARAVSMAGHPAGPAAPPALAGHLRPCALAQTTRTPSPAALPRSRCVARARRAWCVRCFDGRLSRRSGRSSCPRWALAGLRVDTDHTSPIPRCPPSLSTCWYGAAGLVRALFRWRAIPPLLPPSPHPPLPSLALDVLVRRSGPAARAVFIIGTLHPAVRSILHPAFPHAPPTNMDLR</sequence>
<name>A0AAD7GU33_9AGAR</name>
<keyword evidence="2" id="KW-1185">Reference proteome</keyword>